<comment type="caution">
    <text evidence="2">The sequence shown here is derived from an EMBL/GenBank/DDBJ whole genome shotgun (WGS) entry which is preliminary data.</text>
</comment>
<evidence type="ECO:0000256" key="1">
    <source>
        <dbReference type="SAM" id="SignalP"/>
    </source>
</evidence>
<feature type="chain" id="PRO_5036705717" description="YARHG domain-containing protein" evidence="1">
    <location>
        <begin position="30"/>
        <end position="118"/>
    </location>
</feature>
<name>A0A944CAX2_9HYPH</name>
<organism evidence="2 3">
    <name type="scientific">Roseibium polysiphoniae</name>
    <dbReference type="NCBI Taxonomy" id="2571221"/>
    <lineage>
        <taxon>Bacteria</taxon>
        <taxon>Pseudomonadati</taxon>
        <taxon>Pseudomonadota</taxon>
        <taxon>Alphaproteobacteria</taxon>
        <taxon>Hyphomicrobiales</taxon>
        <taxon>Stappiaceae</taxon>
        <taxon>Roseibium</taxon>
    </lineage>
</organism>
<dbReference type="AlphaFoldDB" id="A0A944CAX2"/>
<sequence length="118" mass="12904">MSSHLRASVLSLALGLGFCLMGAVPAATAETRGLTPALVEAMKVPPQNLASLSCQRLWYLEHKVLAAGRICLSTDRARRAFGKALPCISDEERILPKRARNYLDEVRRAERAKSCPVD</sequence>
<accession>A0A944CAX2</accession>
<reference evidence="2" key="2">
    <citation type="journal article" date="2021" name="Microorganisms">
        <title>Bacterial Dimethylsulfoniopropionate Biosynthesis in the East China Sea.</title>
        <authorList>
            <person name="Liu J."/>
            <person name="Zhang Y."/>
            <person name="Liu J."/>
            <person name="Zhong H."/>
            <person name="Williams B.T."/>
            <person name="Zheng Y."/>
            <person name="Curson A.R.J."/>
            <person name="Sun C."/>
            <person name="Sun H."/>
            <person name="Song D."/>
            <person name="Wagner Mackenzie B."/>
            <person name="Bermejo Martinez A."/>
            <person name="Todd J.D."/>
            <person name="Zhang X.H."/>
        </authorList>
    </citation>
    <scope>NUCLEOTIDE SEQUENCE</scope>
    <source>
        <strain evidence="2">AESS21</strain>
    </source>
</reference>
<protein>
    <recommendedName>
        <fullName evidence="4">YARHG domain-containing protein</fullName>
    </recommendedName>
</protein>
<evidence type="ECO:0008006" key="4">
    <source>
        <dbReference type="Google" id="ProtNLM"/>
    </source>
</evidence>
<evidence type="ECO:0000313" key="2">
    <source>
        <dbReference type="EMBL" id="MBS8259976.1"/>
    </source>
</evidence>
<dbReference type="EMBL" id="QTKU01000001">
    <property type="protein sequence ID" value="MBS8259976.1"/>
    <property type="molecule type" value="Genomic_DNA"/>
</dbReference>
<reference evidence="2" key="1">
    <citation type="submission" date="2018-08" db="EMBL/GenBank/DDBJ databases">
        <authorList>
            <person name="Jin W."/>
            <person name="Wang H."/>
            <person name="Yang Y."/>
            <person name="Li M."/>
            <person name="Liu J."/>
        </authorList>
    </citation>
    <scope>NUCLEOTIDE SEQUENCE</scope>
    <source>
        <strain evidence="2">AESS21</strain>
    </source>
</reference>
<keyword evidence="1" id="KW-0732">Signal</keyword>
<proteinExistence type="predicted"/>
<gene>
    <name evidence="2" type="ORF">DYI23_07070</name>
</gene>
<feature type="signal peptide" evidence="1">
    <location>
        <begin position="1"/>
        <end position="29"/>
    </location>
</feature>
<dbReference type="Proteomes" id="UP000705379">
    <property type="component" value="Unassembled WGS sequence"/>
</dbReference>
<evidence type="ECO:0000313" key="3">
    <source>
        <dbReference type="Proteomes" id="UP000705379"/>
    </source>
</evidence>